<feature type="domain" description="HTH araC/xylS-type" evidence="4">
    <location>
        <begin position="198"/>
        <end position="296"/>
    </location>
</feature>
<keyword evidence="3" id="KW-0804">Transcription</keyword>
<reference evidence="5" key="1">
    <citation type="submission" date="2022-11" db="EMBL/GenBank/DDBJ databases">
        <title>Dyadobacter pollutisoli sp. nov., isolated from plastic dumped soil.</title>
        <authorList>
            <person name="Kim J.M."/>
            <person name="Kim K.R."/>
            <person name="Lee J.K."/>
            <person name="Hao L."/>
            <person name="Jeon C.O."/>
        </authorList>
    </citation>
    <scope>NUCLEOTIDE SEQUENCE</scope>
    <source>
        <strain evidence="5">U1</strain>
    </source>
</reference>
<dbReference type="SUPFAM" id="SSF51215">
    <property type="entry name" value="Regulatory protein AraC"/>
    <property type="match status" value="1"/>
</dbReference>
<dbReference type="EMBL" id="CP112998">
    <property type="protein sequence ID" value="WAC14764.1"/>
    <property type="molecule type" value="Genomic_DNA"/>
</dbReference>
<gene>
    <name evidence="5" type="ORF">ON006_12535</name>
</gene>
<dbReference type="PANTHER" id="PTHR43280:SF30">
    <property type="entry name" value="MMSAB OPERON REGULATORY PROTEIN"/>
    <property type="match status" value="1"/>
</dbReference>
<dbReference type="InterPro" id="IPR018060">
    <property type="entry name" value="HTH_AraC"/>
</dbReference>
<dbReference type="PROSITE" id="PS00041">
    <property type="entry name" value="HTH_ARAC_FAMILY_1"/>
    <property type="match status" value="1"/>
</dbReference>
<dbReference type="Pfam" id="PF12833">
    <property type="entry name" value="HTH_18"/>
    <property type="match status" value="1"/>
</dbReference>
<dbReference type="KEGG" id="dpf:ON006_12535"/>
<evidence type="ECO:0000313" key="6">
    <source>
        <dbReference type="Proteomes" id="UP001164653"/>
    </source>
</evidence>
<dbReference type="Gene3D" id="1.10.10.60">
    <property type="entry name" value="Homeodomain-like"/>
    <property type="match status" value="2"/>
</dbReference>
<evidence type="ECO:0000256" key="3">
    <source>
        <dbReference type="ARBA" id="ARBA00023163"/>
    </source>
</evidence>
<dbReference type="InterPro" id="IPR037923">
    <property type="entry name" value="HTH-like"/>
</dbReference>
<dbReference type="PANTHER" id="PTHR43280">
    <property type="entry name" value="ARAC-FAMILY TRANSCRIPTIONAL REGULATOR"/>
    <property type="match status" value="1"/>
</dbReference>
<dbReference type="RefSeq" id="WP_244820131.1">
    <property type="nucleotide sequence ID" value="NZ_CP112998.1"/>
</dbReference>
<name>A0A9E8NDJ7_9BACT</name>
<evidence type="ECO:0000313" key="5">
    <source>
        <dbReference type="EMBL" id="WAC14764.1"/>
    </source>
</evidence>
<dbReference type="Proteomes" id="UP001164653">
    <property type="component" value="Chromosome"/>
</dbReference>
<dbReference type="SUPFAM" id="SSF46689">
    <property type="entry name" value="Homeodomain-like"/>
    <property type="match status" value="2"/>
</dbReference>
<dbReference type="InterPro" id="IPR014710">
    <property type="entry name" value="RmlC-like_jellyroll"/>
</dbReference>
<dbReference type="Gene3D" id="2.60.120.10">
    <property type="entry name" value="Jelly Rolls"/>
    <property type="match status" value="1"/>
</dbReference>
<proteinExistence type="predicted"/>
<dbReference type="InterPro" id="IPR003313">
    <property type="entry name" value="AraC-bd"/>
</dbReference>
<accession>A0A9E8NDJ7</accession>
<protein>
    <submittedName>
        <fullName evidence="5">AraC family transcriptional regulator</fullName>
    </submittedName>
</protein>
<dbReference type="PROSITE" id="PS01124">
    <property type="entry name" value="HTH_ARAC_FAMILY_2"/>
    <property type="match status" value="1"/>
</dbReference>
<dbReference type="CDD" id="cd06986">
    <property type="entry name" value="cupin_MmsR-like_N"/>
    <property type="match status" value="1"/>
</dbReference>
<evidence type="ECO:0000256" key="2">
    <source>
        <dbReference type="ARBA" id="ARBA00023125"/>
    </source>
</evidence>
<dbReference type="GO" id="GO:0003700">
    <property type="term" value="F:DNA-binding transcription factor activity"/>
    <property type="evidence" value="ECO:0007669"/>
    <property type="project" value="InterPro"/>
</dbReference>
<dbReference type="AlphaFoldDB" id="A0A9E8NDJ7"/>
<organism evidence="5 6">
    <name type="scientific">Dyadobacter pollutisoli</name>
    <dbReference type="NCBI Taxonomy" id="2910158"/>
    <lineage>
        <taxon>Bacteria</taxon>
        <taxon>Pseudomonadati</taxon>
        <taxon>Bacteroidota</taxon>
        <taxon>Cytophagia</taxon>
        <taxon>Cytophagales</taxon>
        <taxon>Spirosomataceae</taxon>
        <taxon>Dyadobacter</taxon>
    </lineage>
</organism>
<keyword evidence="1" id="KW-0805">Transcription regulation</keyword>
<dbReference type="Pfam" id="PF02311">
    <property type="entry name" value="AraC_binding"/>
    <property type="match status" value="1"/>
</dbReference>
<dbReference type="InterPro" id="IPR009057">
    <property type="entry name" value="Homeodomain-like_sf"/>
</dbReference>
<evidence type="ECO:0000259" key="4">
    <source>
        <dbReference type="PROSITE" id="PS01124"/>
    </source>
</evidence>
<dbReference type="InterPro" id="IPR018062">
    <property type="entry name" value="HTH_AraC-typ_CS"/>
</dbReference>
<keyword evidence="6" id="KW-1185">Reference proteome</keyword>
<keyword evidence="2" id="KW-0238">DNA-binding</keyword>
<sequence length="309" mass="35612">MSETVVSRKRDGFAGQQAIVLPKSVVDICSETAPINAMFVTDMGFYPKAQFHYRQRLDGVPENILIYCVDGKGWAQMPDKGIVPISTGEFLIIPTGTPHRYGADEAHPWSIFWMHIKGEQATAIAKLMMDSGKSHINAVPYDEERVRLFDDMYYALEKGYGLDNLIYVNMTLWRFLVSFIQSDKFTLTRKTIDKDAISKTIDYMQEHLDATLKLDDFAAYVNISPSHYSALFKKKTGYAPIEYFNHLKIQKACQYLQFTDLRIGEIAQKVGISDQYYFSRLFRNIMECPPIEYRKKRLLIEDNFAARQV</sequence>
<dbReference type="SMART" id="SM00342">
    <property type="entry name" value="HTH_ARAC"/>
    <property type="match status" value="1"/>
</dbReference>
<dbReference type="GO" id="GO:0043565">
    <property type="term" value="F:sequence-specific DNA binding"/>
    <property type="evidence" value="ECO:0007669"/>
    <property type="project" value="InterPro"/>
</dbReference>
<evidence type="ECO:0000256" key="1">
    <source>
        <dbReference type="ARBA" id="ARBA00023015"/>
    </source>
</evidence>